<gene>
    <name evidence="1" type="ORF">P5673_006064</name>
</gene>
<protein>
    <submittedName>
        <fullName evidence="1">Uncharacterized protein</fullName>
    </submittedName>
</protein>
<dbReference type="AlphaFoldDB" id="A0AAD9QX60"/>
<dbReference type="Proteomes" id="UP001249851">
    <property type="component" value="Unassembled WGS sequence"/>
</dbReference>
<reference evidence="1" key="1">
    <citation type="journal article" date="2023" name="G3 (Bethesda)">
        <title>Whole genome assembly and annotation of the endangered Caribbean coral Acropora cervicornis.</title>
        <authorList>
            <person name="Selwyn J.D."/>
            <person name="Vollmer S.V."/>
        </authorList>
    </citation>
    <scope>NUCLEOTIDE SEQUENCE</scope>
    <source>
        <strain evidence="1">K2</strain>
    </source>
</reference>
<keyword evidence="2" id="KW-1185">Reference proteome</keyword>
<reference evidence="1" key="2">
    <citation type="journal article" date="2023" name="Science">
        <title>Genomic signatures of disease resistance in endangered staghorn corals.</title>
        <authorList>
            <person name="Vollmer S.V."/>
            <person name="Selwyn J.D."/>
            <person name="Despard B.A."/>
            <person name="Roesel C.L."/>
        </authorList>
    </citation>
    <scope>NUCLEOTIDE SEQUENCE</scope>
    <source>
        <strain evidence="1">K2</strain>
    </source>
</reference>
<name>A0AAD9QX60_ACRCE</name>
<evidence type="ECO:0000313" key="1">
    <source>
        <dbReference type="EMBL" id="KAK2569167.1"/>
    </source>
</evidence>
<proteinExistence type="predicted"/>
<dbReference type="EMBL" id="JARQWQ010000010">
    <property type="protein sequence ID" value="KAK2569167.1"/>
    <property type="molecule type" value="Genomic_DNA"/>
</dbReference>
<sequence>MVKNSERMKWTEGLNKDVLQCKKSTGILSLDNPPLNQNGRKKGYNLKFNLAYQILTYFLLKQVKNFGKISAIKNYMITSMTYTIKLFILEGTAPYGKAGKSFVTELFFWLKQLYFHSDLNSIALKAFMVLPSLILQKLQQHPRVKITAWGLSEDFLYGDEAS</sequence>
<accession>A0AAD9QX60</accession>
<comment type="caution">
    <text evidence="1">The sequence shown here is derived from an EMBL/GenBank/DDBJ whole genome shotgun (WGS) entry which is preliminary data.</text>
</comment>
<organism evidence="1 2">
    <name type="scientific">Acropora cervicornis</name>
    <name type="common">Staghorn coral</name>
    <dbReference type="NCBI Taxonomy" id="6130"/>
    <lineage>
        <taxon>Eukaryota</taxon>
        <taxon>Metazoa</taxon>
        <taxon>Cnidaria</taxon>
        <taxon>Anthozoa</taxon>
        <taxon>Hexacorallia</taxon>
        <taxon>Scleractinia</taxon>
        <taxon>Astrocoeniina</taxon>
        <taxon>Acroporidae</taxon>
        <taxon>Acropora</taxon>
    </lineage>
</organism>
<evidence type="ECO:0000313" key="2">
    <source>
        <dbReference type="Proteomes" id="UP001249851"/>
    </source>
</evidence>